<organism evidence="1 2">
    <name type="scientific">Dichanthelium oligosanthes</name>
    <dbReference type="NCBI Taxonomy" id="888268"/>
    <lineage>
        <taxon>Eukaryota</taxon>
        <taxon>Viridiplantae</taxon>
        <taxon>Streptophyta</taxon>
        <taxon>Embryophyta</taxon>
        <taxon>Tracheophyta</taxon>
        <taxon>Spermatophyta</taxon>
        <taxon>Magnoliopsida</taxon>
        <taxon>Liliopsida</taxon>
        <taxon>Poales</taxon>
        <taxon>Poaceae</taxon>
        <taxon>PACMAD clade</taxon>
        <taxon>Panicoideae</taxon>
        <taxon>Panicodae</taxon>
        <taxon>Paniceae</taxon>
        <taxon>Dichantheliinae</taxon>
        <taxon>Dichanthelium</taxon>
    </lineage>
</organism>
<protein>
    <submittedName>
        <fullName evidence="1">Uncharacterized protein</fullName>
    </submittedName>
</protein>
<comment type="caution">
    <text evidence="1">The sequence shown here is derived from an EMBL/GenBank/DDBJ whole genome shotgun (WGS) entry which is preliminary data.</text>
</comment>
<proteinExistence type="predicted"/>
<gene>
    <name evidence="1" type="ORF">BAE44_0023111</name>
</gene>
<evidence type="ECO:0000313" key="2">
    <source>
        <dbReference type="Proteomes" id="UP000095767"/>
    </source>
</evidence>
<accession>A0A1E5USI9</accession>
<dbReference type="Proteomes" id="UP000095767">
    <property type="component" value="Unassembled WGS sequence"/>
</dbReference>
<evidence type="ECO:0000313" key="1">
    <source>
        <dbReference type="EMBL" id="OEL15869.1"/>
    </source>
</evidence>
<dbReference type="AlphaFoldDB" id="A0A1E5USI9"/>
<name>A0A1E5USI9_9POAL</name>
<keyword evidence="2" id="KW-1185">Reference proteome</keyword>
<reference evidence="1 2" key="1">
    <citation type="submission" date="2016-09" db="EMBL/GenBank/DDBJ databases">
        <title>The draft genome of Dichanthelium oligosanthes: A C3 panicoid grass species.</title>
        <authorList>
            <person name="Studer A.J."/>
            <person name="Schnable J.C."/>
            <person name="Brutnell T.P."/>
        </authorList>
    </citation>
    <scope>NUCLEOTIDE SEQUENCE [LARGE SCALE GENOMIC DNA]</scope>
    <source>
        <strain evidence="2">cv. Kellogg 1175</strain>
        <tissue evidence="1">Leaf</tissue>
    </source>
</reference>
<dbReference type="EMBL" id="LWDX02065160">
    <property type="protein sequence ID" value="OEL15869.1"/>
    <property type="molecule type" value="Genomic_DNA"/>
</dbReference>
<feature type="non-terminal residue" evidence="1">
    <location>
        <position position="1"/>
    </location>
</feature>
<sequence>LGSGPLGTFLSGESSSSALAGGGGGGTLITGTPGMGCIRCRWPVPTGEWRAADAVDISIISGRSTSSAAAGATFLIAAIAIGCRLLLLPLRPLSSFPCCEPASTVATLL</sequence>